<keyword evidence="2" id="KW-0812">Transmembrane</keyword>
<dbReference type="Proteomes" id="UP001057221">
    <property type="component" value="Segment"/>
</dbReference>
<keyword evidence="2" id="KW-1133">Transmembrane helix</keyword>
<organism evidence="3 4">
    <name type="scientific">Brevundimonas phage vB_BpoS-Domovoi</name>
    <dbReference type="NCBI Taxonomy" id="2948598"/>
    <lineage>
        <taxon>Viruses</taxon>
        <taxon>Duplodnaviria</taxon>
        <taxon>Heunggongvirae</taxon>
        <taxon>Uroviricota</taxon>
        <taxon>Caudoviricetes</taxon>
        <taxon>Jeanschmidtviridae</taxon>
        <taxon>Marchewkavirus</taxon>
        <taxon>Marchewkavirus domovoi</taxon>
    </lineage>
</organism>
<evidence type="ECO:0000256" key="2">
    <source>
        <dbReference type="SAM" id="Phobius"/>
    </source>
</evidence>
<keyword evidence="1" id="KW-0175">Coiled coil</keyword>
<accession>A0A9E7MR02</accession>
<evidence type="ECO:0000313" key="4">
    <source>
        <dbReference type="Proteomes" id="UP001057221"/>
    </source>
</evidence>
<evidence type="ECO:0000256" key="1">
    <source>
        <dbReference type="SAM" id="Coils"/>
    </source>
</evidence>
<keyword evidence="2" id="KW-0472">Membrane</keyword>
<reference evidence="3 4" key="1">
    <citation type="submission" date="2022-05" db="EMBL/GenBank/DDBJ databases">
        <authorList>
            <person name="Friedrich I."/>
            <person name="Poehlein A."/>
            <person name="Schneider D."/>
            <person name="Hertel R."/>
            <person name="Daniel R."/>
        </authorList>
    </citation>
    <scope>NUCLEOTIDE SEQUENCE [LARGE SCALE GENOMIC DNA]</scope>
</reference>
<sequence length="146" mass="16185">MAGNIPIPAVGMTPEDRFRDAVDRLFTTLNDKMDRLVDKVDTRFDGFREDMKDVRDRLTRIEAQDQPQKIANLERDLKAAAQETARVEKEAADELDRLEREFTADKLALEKRLTRMEIIIGPLTAGGSALLAAVVGAIVTMVTGAG</sequence>
<keyword evidence="4" id="KW-1185">Reference proteome</keyword>
<gene>
    <name evidence="3" type="ORF">DOMOVOI_04690</name>
</gene>
<evidence type="ECO:0000313" key="3">
    <source>
        <dbReference type="EMBL" id="USN14940.1"/>
    </source>
</evidence>
<feature type="coiled-coil region" evidence="1">
    <location>
        <begin position="63"/>
        <end position="101"/>
    </location>
</feature>
<protein>
    <submittedName>
        <fullName evidence="3">Uncharacterized protein</fullName>
    </submittedName>
</protein>
<feature type="transmembrane region" description="Helical" evidence="2">
    <location>
        <begin position="118"/>
        <end position="142"/>
    </location>
</feature>
<proteinExistence type="predicted"/>
<name>A0A9E7MR02_9CAUD</name>
<dbReference type="EMBL" id="ON529855">
    <property type="protein sequence ID" value="USN14940.1"/>
    <property type="molecule type" value="Genomic_DNA"/>
</dbReference>